<keyword evidence="2" id="KW-1185">Reference proteome</keyword>
<proteinExistence type="predicted"/>
<accession>A0A1H4F7X9</accession>
<dbReference type="AlphaFoldDB" id="A0A1H4F7X9"/>
<dbReference type="Proteomes" id="UP000199656">
    <property type="component" value="Unassembled WGS sequence"/>
</dbReference>
<dbReference type="EMBL" id="FNRL01000023">
    <property type="protein sequence ID" value="SEA93403.1"/>
    <property type="molecule type" value="Genomic_DNA"/>
</dbReference>
<protein>
    <submittedName>
        <fullName evidence="1">Uncharacterized protein</fullName>
    </submittedName>
</protein>
<dbReference type="STRING" id="408074.SAMN05660909_04215"/>
<reference evidence="2" key="1">
    <citation type="submission" date="2016-10" db="EMBL/GenBank/DDBJ databases">
        <authorList>
            <person name="Varghese N."/>
            <person name="Submissions S."/>
        </authorList>
    </citation>
    <scope>NUCLEOTIDE SEQUENCE [LARGE SCALE GENOMIC DNA]</scope>
    <source>
        <strain evidence="2">DSM 23920</strain>
    </source>
</reference>
<gene>
    <name evidence="1" type="ORF">SAMN05660909_04215</name>
</gene>
<sequence>MKRVIYLLLAGSILCTSCSSQKTGCPASNYYTKDIKQQNRKAGKQMRLF</sequence>
<name>A0A1H4F7X9_9BACT</name>
<organism evidence="1 2">
    <name type="scientific">Chitinophaga terrae</name>
    <name type="common">ex Kim and Jung 2007</name>
    <dbReference type="NCBI Taxonomy" id="408074"/>
    <lineage>
        <taxon>Bacteria</taxon>
        <taxon>Pseudomonadati</taxon>
        <taxon>Bacteroidota</taxon>
        <taxon>Chitinophagia</taxon>
        <taxon>Chitinophagales</taxon>
        <taxon>Chitinophagaceae</taxon>
        <taxon>Chitinophaga</taxon>
    </lineage>
</organism>
<evidence type="ECO:0000313" key="2">
    <source>
        <dbReference type="Proteomes" id="UP000199656"/>
    </source>
</evidence>
<evidence type="ECO:0000313" key="1">
    <source>
        <dbReference type="EMBL" id="SEA93403.1"/>
    </source>
</evidence>